<keyword evidence="3" id="KW-1185">Reference proteome</keyword>
<proteinExistence type="predicted"/>
<dbReference type="KEGG" id="mng:MNEG_11451"/>
<evidence type="ECO:0000256" key="1">
    <source>
        <dbReference type="SAM" id="MobiDB-lite"/>
    </source>
</evidence>
<accession>A0A0D2LYN2</accession>
<feature type="region of interest" description="Disordered" evidence="1">
    <location>
        <begin position="110"/>
        <end position="197"/>
    </location>
</feature>
<dbReference type="STRING" id="145388.A0A0D2LYN2"/>
<name>A0A0D2LYN2_9CHLO</name>
<protein>
    <submittedName>
        <fullName evidence="2">Uncharacterized protein</fullName>
    </submittedName>
</protein>
<feature type="compositionally biased region" description="Low complexity" evidence="1">
    <location>
        <begin position="159"/>
        <end position="168"/>
    </location>
</feature>
<dbReference type="GeneID" id="25728715"/>
<sequence>MGPLSPTYCHCVDPLWPICMHELRGSCRVAACGGQHWADGQLLAGEASREVQDLLQRQGAQQPELLVSRLRAAAARGGAGGGAWTQQLVVAWQGGLPGLDYRGLRPAPPLLAGRGAAPPPTHAPVPEQRRAPPPPRRNLPPLRYFSAASDDDRQREEGQQQQQQQQQAQEEHERGERPGDAASGRGGGGAPVEGPGDVDARFEARRAAEGGSADFWVEWALAHLDCDAAGAQPQQQQQQQQQQQEAGADDEVDAAERAMQAVGPGFAAMRNDPKLWLLALSVMLRATGFGAAPAAACWRAVQHAPRCHQLCGRRGWR</sequence>
<dbReference type="OrthoDB" id="553351at2759"/>
<dbReference type="Proteomes" id="UP000054498">
    <property type="component" value="Unassembled WGS sequence"/>
</dbReference>
<gene>
    <name evidence="2" type="ORF">MNEG_11451</name>
</gene>
<dbReference type="EMBL" id="KK102968">
    <property type="protein sequence ID" value="KIY96509.1"/>
    <property type="molecule type" value="Genomic_DNA"/>
</dbReference>
<evidence type="ECO:0000313" key="3">
    <source>
        <dbReference type="Proteomes" id="UP000054498"/>
    </source>
</evidence>
<feature type="region of interest" description="Disordered" evidence="1">
    <location>
        <begin position="230"/>
        <end position="252"/>
    </location>
</feature>
<organism evidence="2 3">
    <name type="scientific">Monoraphidium neglectum</name>
    <dbReference type="NCBI Taxonomy" id="145388"/>
    <lineage>
        <taxon>Eukaryota</taxon>
        <taxon>Viridiplantae</taxon>
        <taxon>Chlorophyta</taxon>
        <taxon>core chlorophytes</taxon>
        <taxon>Chlorophyceae</taxon>
        <taxon>CS clade</taxon>
        <taxon>Sphaeropleales</taxon>
        <taxon>Selenastraceae</taxon>
        <taxon>Monoraphidium</taxon>
    </lineage>
</organism>
<reference evidence="2 3" key="1">
    <citation type="journal article" date="2013" name="BMC Genomics">
        <title>Reconstruction of the lipid metabolism for the microalga Monoraphidium neglectum from its genome sequence reveals characteristics suitable for biofuel production.</title>
        <authorList>
            <person name="Bogen C."/>
            <person name="Al-Dilaimi A."/>
            <person name="Albersmeier A."/>
            <person name="Wichmann J."/>
            <person name="Grundmann M."/>
            <person name="Rupp O."/>
            <person name="Lauersen K.J."/>
            <person name="Blifernez-Klassen O."/>
            <person name="Kalinowski J."/>
            <person name="Goesmann A."/>
            <person name="Mussgnug J.H."/>
            <person name="Kruse O."/>
        </authorList>
    </citation>
    <scope>NUCLEOTIDE SEQUENCE [LARGE SCALE GENOMIC DNA]</scope>
    <source>
        <strain evidence="2 3">SAG 48.87</strain>
    </source>
</reference>
<dbReference type="RefSeq" id="XP_013895529.1">
    <property type="nucleotide sequence ID" value="XM_014040075.1"/>
</dbReference>
<feature type="compositionally biased region" description="Basic and acidic residues" evidence="1">
    <location>
        <begin position="169"/>
        <end position="179"/>
    </location>
</feature>
<feature type="compositionally biased region" description="Low complexity" evidence="1">
    <location>
        <begin position="232"/>
        <end position="246"/>
    </location>
</feature>
<evidence type="ECO:0000313" key="2">
    <source>
        <dbReference type="EMBL" id="KIY96509.1"/>
    </source>
</evidence>
<dbReference type="AlphaFoldDB" id="A0A0D2LYN2"/>